<feature type="compositionally biased region" description="Low complexity" evidence="2">
    <location>
        <begin position="152"/>
        <end position="165"/>
    </location>
</feature>
<feature type="compositionally biased region" description="Basic and acidic residues" evidence="2">
    <location>
        <begin position="604"/>
        <end position="622"/>
    </location>
</feature>
<feature type="region of interest" description="Disordered" evidence="2">
    <location>
        <begin position="545"/>
        <end position="625"/>
    </location>
</feature>
<dbReference type="Proteomes" id="UP001259832">
    <property type="component" value="Unassembled WGS sequence"/>
</dbReference>
<evidence type="ECO:0000256" key="2">
    <source>
        <dbReference type="SAM" id="MobiDB-lite"/>
    </source>
</evidence>
<protein>
    <submittedName>
        <fullName evidence="3">Uncharacterized protein</fullName>
    </submittedName>
</protein>
<keyword evidence="4" id="KW-1185">Reference proteome</keyword>
<evidence type="ECO:0000256" key="1">
    <source>
        <dbReference type="SAM" id="Coils"/>
    </source>
</evidence>
<keyword evidence="1" id="KW-0175">Coiled coil</keyword>
<sequence length="1126" mass="124848">MSRVPKSLSLVTHSITNHLVTKYPPVARKSEIASCQPPLLVTIPQCGTFSKLCIMARPIKQSDRRFSERSVAATLCQLPGFQSLWCPVAQSDSSLRLRNLNLTRPTGGHIPIRFLSTQASTTSPSTNVAAGDATGTSPATATVSATQGGDVGSAASPGGSSSAPARTSESETPQVDGQINDLPDDNANLAGSGDSSLKNTARGSGSEFSEDAPGIFRPRTFGAPRLLSTEEVDRLFHQGLVTTAGDPVTALGDSDIPQNYIAPHIEPEGHAFLVSAPARAEDFRRGRHVANAYGGPCVLVGYEALTDDDLRELERVIPSFDPDEVVAPRAQTPDVRTLETLVSSVEARRELASLLSHVPSTRLAEKVFRTAGCLKLMTAAHRRLRERVGSQNGVALIDAAAARSECEEIKREWVLNCKYWKHELQSAQQDVDIVGDRMASEIQDLKAHYQDQVEALKADKATLKSKVADLQAQISILKSRPDVKPTDPWGFSEFLQENSEISGNWDRLHDLLVSYQENTIVPDNWTTIINVTALDARKKPVPDFKKRLSEERDRQAAEETAKATRVLDLTRPSTETSESKSESPRYLSYSSKSPAPKLSPKRPFKSDLRNLQRRPSEHKPVEDSVLSANAGTKVAKSEVYKKLPGAVVWKEVRPDLRQALLSGVAYDKAMKWLASDKEAHSLFSSPALVQMLVSVIFSRHLDSTPWTKYVPEVYYQMADEVVDRHISSGTEPAAWGALDGHVNYPESDVESTVDDPKVDPDYKDPGAVDSESEDDDEDEDEDSDDVQEQRSGSKKSDDHPRSGSKRPRGSDDDSDSDDGPIIPTKKSKRSRASVIAHTTPKSRPRSSSGSGSKSKGSSGKSRSLVSKPYKSLTVKELQVVETPDCDAFSWLYYGIRVQRVSSTKTTTGQTLGFPDYEVHKHSCAILKKRWDSERYCAVIRKKPAPWQVMFDNRFSEFYFHKRDELGPMVLADVEEIVRSMKKHAQAFWERTHWVTMDTEADDKSAELYKYRAMRRAAMIRQHNALIRKVLGHKDFPESLLSEPGIWTVPDKACPWIWQDPRVVELGGPKCLSLETQLGDLDAIEPARMQWATVNVDEEWLQYVSDDIKRDHLTPAERSENPISLRY</sequence>
<feature type="compositionally biased region" description="Low complexity" evidence="2">
    <location>
        <begin position="584"/>
        <end position="598"/>
    </location>
</feature>
<feature type="compositionally biased region" description="Polar residues" evidence="2">
    <location>
        <begin position="115"/>
        <end position="147"/>
    </location>
</feature>
<feature type="compositionally biased region" description="Low complexity" evidence="2">
    <location>
        <begin position="845"/>
        <end position="863"/>
    </location>
</feature>
<feature type="region of interest" description="Disordered" evidence="2">
    <location>
        <begin position="108"/>
        <end position="218"/>
    </location>
</feature>
<accession>A0AAD9GLH4</accession>
<feature type="compositionally biased region" description="Basic and acidic residues" evidence="2">
    <location>
        <begin position="754"/>
        <end position="766"/>
    </location>
</feature>
<evidence type="ECO:0000313" key="3">
    <source>
        <dbReference type="EMBL" id="KAK1940727.1"/>
    </source>
</evidence>
<feature type="compositionally biased region" description="Acidic residues" evidence="2">
    <location>
        <begin position="770"/>
        <end position="786"/>
    </location>
</feature>
<name>A0AAD9GLH4_9STRA</name>
<proteinExistence type="predicted"/>
<feature type="compositionally biased region" description="Polar residues" evidence="2">
    <location>
        <begin position="193"/>
        <end position="207"/>
    </location>
</feature>
<gene>
    <name evidence="3" type="ORF">P3T76_008178</name>
</gene>
<feature type="coiled-coil region" evidence="1">
    <location>
        <begin position="439"/>
        <end position="480"/>
    </location>
</feature>
<organism evidence="3 4">
    <name type="scientific">Phytophthora citrophthora</name>
    <dbReference type="NCBI Taxonomy" id="4793"/>
    <lineage>
        <taxon>Eukaryota</taxon>
        <taxon>Sar</taxon>
        <taxon>Stramenopiles</taxon>
        <taxon>Oomycota</taxon>
        <taxon>Peronosporomycetes</taxon>
        <taxon>Peronosporales</taxon>
        <taxon>Peronosporaceae</taxon>
        <taxon>Phytophthora</taxon>
    </lineage>
</organism>
<feature type="compositionally biased region" description="Basic and acidic residues" evidence="2">
    <location>
        <begin position="545"/>
        <end position="562"/>
    </location>
</feature>
<comment type="caution">
    <text evidence="3">The sequence shown here is derived from an EMBL/GenBank/DDBJ whole genome shotgun (WGS) entry which is preliminary data.</text>
</comment>
<dbReference type="EMBL" id="JASMQC010000014">
    <property type="protein sequence ID" value="KAK1940727.1"/>
    <property type="molecule type" value="Genomic_DNA"/>
</dbReference>
<reference evidence="3" key="1">
    <citation type="submission" date="2023-08" db="EMBL/GenBank/DDBJ databases">
        <title>Reference Genome Resource for the Citrus Pathogen Phytophthora citrophthora.</title>
        <authorList>
            <person name="Moller H."/>
            <person name="Coetzee B."/>
            <person name="Rose L.J."/>
            <person name="Van Niekerk J.M."/>
        </authorList>
    </citation>
    <scope>NUCLEOTIDE SEQUENCE</scope>
    <source>
        <strain evidence="3">STE-U-9442</strain>
    </source>
</reference>
<feature type="region of interest" description="Disordered" evidence="2">
    <location>
        <begin position="737"/>
        <end position="866"/>
    </location>
</feature>
<evidence type="ECO:0000313" key="4">
    <source>
        <dbReference type="Proteomes" id="UP001259832"/>
    </source>
</evidence>
<dbReference type="AlphaFoldDB" id="A0AAD9GLH4"/>